<dbReference type="Pfam" id="PF00787">
    <property type="entry name" value="PX"/>
    <property type="match status" value="1"/>
</dbReference>
<protein>
    <recommendedName>
        <fullName evidence="2">PX domain-containing protein</fullName>
    </recommendedName>
</protein>
<dbReference type="InterPro" id="IPR036871">
    <property type="entry name" value="PX_dom_sf"/>
</dbReference>
<sequence length="343" mass="38340">MDSDKVEARKSLLESFLKQLCTIPEIANCEEVQEFLALNTDARIAFVKKPFVVSRIDKIVVNAIVDTLKTAFPRSEPQSPTEELSEAEVDGKSQSDGKKTNKPRLRFPSSKIAPVLSVGEVHEKIIYSLREGSTVSEALSLAGMESFIQKQEKLLEMMTKEAPEHEGRHGWIQPSYMCPLDPEGSEKTALATIALDLLRLLMMDHWSWLCMENMQKLLHLLSGTLIQRWLEVQVANLTCTQRWAQYLRLLRESIWPGGVLPATPKPARTREQKEAAEEQALQGLMGILPGEFPAFSLPLCSRHLVYHLADILLEFLILDSPADDSKTTAATSTTLEKACVPSS</sequence>
<dbReference type="Ensembl" id="ENSSPUT00000019691.1">
    <property type="protein sequence ID" value="ENSSPUP00000018484.1"/>
    <property type="gene ID" value="ENSSPUG00000014271.1"/>
</dbReference>
<reference evidence="3" key="1">
    <citation type="submission" date="2025-08" db="UniProtKB">
        <authorList>
            <consortium name="Ensembl"/>
        </authorList>
    </citation>
    <scope>IDENTIFICATION</scope>
</reference>
<keyword evidence="4" id="KW-1185">Reference proteome</keyword>
<dbReference type="InterPro" id="IPR001683">
    <property type="entry name" value="PX_dom"/>
</dbReference>
<dbReference type="Pfam" id="PF08628">
    <property type="entry name" value="Nexin_C"/>
    <property type="match status" value="1"/>
</dbReference>
<dbReference type="GO" id="GO:0035091">
    <property type="term" value="F:phosphatidylinositol binding"/>
    <property type="evidence" value="ECO:0007669"/>
    <property type="project" value="InterPro"/>
</dbReference>
<dbReference type="GeneTree" id="ENSGT00950000182856"/>
<dbReference type="InterPro" id="IPR013937">
    <property type="entry name" value="Sorting_nexin_C"/>
</dbReference>
<feature type="compositionally biased region" description="Basic and acidic residues" evidence="1">
    <location>
        <begin position="89"/>
        <end position="99"/>
    </location>
</feature>
<dbReference type="PANTHER" id="PTHR22775:SF31">
    <property type="entry name" value="SORTING NEXIN-19"/>
    <property type="match status" value="1"/>
</dbReference>
<organism evidence="3 4">
    <name type="scientific">Sphenodon punctatus</name>
    <name type="common">Tuatara</name>
    <name type="synonym">Hatteria punctata</name>
    <dbReference type="NCBI Taxonomy" id="8508"/>
    <lineage>
        <taxon>Eukaryota</taxon>
        <taxon>Metazoa</taxon>
        <taxon>Chordata</taxon>
        <taxon>Craniata</taxon>
        <taxon>Vertebrata</taxon>
        <taxon>Euteleostomi</taxon>
        <taxon>Lepidosauria</taxon>
        <taxon>Sphenodontia</taxon>
        <taxon>Sphenodontidae</taxon>
        <taxon>Sphenodon</taxon>
    </lineage>
</organism>
<dbReference type="AlphaFoldDB" id="A0A8D0HE65"/>
<evidence type="ECO:0000256" key="1">
    <source>
        <dbReference type="SAM" id="MobiDB-lite"/>
    </source>
</evidence>
<accession>A0A8D0HE65</accession>
<feature type="domain" description="PX" evidence="2">
    <location>
        <begin position="1"/>
        <end position="43"/>
    </location>
</feature>
<dbReference type="SUPFAM" id="SSF64268">
    <property type="entry name" value="PX domain"/>
    <property type="match status" value="1"/>
</dbReference>
<dbReference type="Proteomes" id="UP000694392">
    <property type="component" value="Unplaced"/>
</dbReference>
<dbReference type="OMA" id="XESAATT"/>
<evidence type="ECO:0000313" key="4">
    <source>
        <dbReference type="Proteomes" id="UP000694392"/>
    </source>
</evidence>
<evidence type="ECO:0000259" key="2">
    <source>
        <dbReference type="PROSITE" id="PS50195"/>
    </source>
</evidence>
<reference evidence="3" key="2">
    <citation type="submission" date="2025-09" db="UniProtKB">
        <authorList>
            <consortium name="Ensembl"/>
        </authorList>
    </citation>
    <scope>IDENTIFICATION</scope>
</reference>
<dbReference type="Gene3D" id="3.30.1520.10">
    <property type="entry name" value="Phox-like domain"/>
    <property type="match status" value="1"/>
</dbReference>
<evidence type="ECO:0000313" key="3">
    <source>
        <dbReference type="Ensembl" id="ENSSPUP00000018484.1"/>
    </source>
</evidence>
<feature type="region of interest" description="Disordered" evidence="1">
    <location>
        <begin position="73"/>
        <end position="106"/>
    </location>
</feature>
<proteinExistence type="predicted"/>
<dbReference type="PANTHER" id="PTHR22775">
    <property type="entry name" value="SORTING NEXIN"/>
    <property type="match status" value="1"/>
</dbReference>
<dbReference type="PROSITE" id="PS50195">
    <property type="entry name" value="PX"/>
    <property type="match status" value="1"/>
</dbReference>
<name>A0A8D0HE65_SPHPU</name>